<organism evidence="4 5">
    <name type="scientific">Alicyclobacillus fastidiosus</name>
    <dbReference type="NCBI Taxonomy" id="392011"/>
    <lineage>
        <taxon>Bacteria</taxon>
        <taxon>Bacillati</taxon>
        <taxon>Bacillota</taxon>
        <taxon>Bacilli</taxon>
        <taxon>Bacillales</taxon>
        <taxon>Alicyclobacillaceae</taxon>
        <taxon>Alicyclobacillus</taxon>
    </lineage>
</organism>
<dbReference type="PANTHER" id="PTHR30508:SF1">
    <property type="entry name" value="UPF0051 PROTEIN ABCI8, CHLOROPLASTIC-RELATED"/>
    <property type="match status" value="1"/>
</dbReference>
<feature type="domain" description="SUF system FeS cluster assembly SufBD core" evidence="2">
    <location>
        <begin position="165"/>
        <end position="396"/>
    </location>
</feature>
<gene>
    <name evidence="4" type="ORF">NZD89_21495</name>
</gene>
<evidence type="ECO:0000256" key="1">
    <source>
        <dbReference type="ARBA" id="ARBA00043967"/>
    </source>
</evidence>
<dbReference type="PANTHER" id="PTHR30508">
    <property type="entry name" value="FES CLUSTER ASSEMBLY PROTEIN SUF"/>
    <property type="match status" value="1"/>
</dbReference>
<evidence type="ECO:0000259" key="2">
    <source>
        <dbReference type="Pfam" id="PF01458"/>
    </source>
</evidence>
<sequence>MTEANTVSLQVHSVSSTFKEPEWLLRLREDAWQQFVELPEPRLEKTDLRKRGWETGAFVSQAAAVPEAVRNYLSGLNHPYALFVDGHVVEVNIPESLKQQGIVFTDIHSAAATHGELVKQHLASVVKADNKWSALSLALFAGGAFLYVPRNVQPDVPFEVVHAFTAAGSGTYPRNLVVADELSDVQFIEVTFAPQEKERVTSSHVTEVVAKANSRVHVAAADEFPKGSTQFVTRRAQVGKDALVEWTVGDVSNGFTVEIVEDVLEGNGAQGQTRVIGLGYGRQHMDLTASMVHKGRNTESDITMYGALRERANTVFRSCTEIVKGAVGAGSEQHDRMIMIDGTARADAIPMLLIDENDVNRCGHAASVGKLDPNQIYYLMSRGIPQSQATQMIIWGYLRDSVEALPSAPLRDLVIARLERELSR</sequence>
<accession>A0ABY6ZFI0</accession>
<dbReference type="Pfam" id="PF01458">
    <property type="entry name" value="SUFBD_core"/>
    <property type="match status" value="1"/>
</dbReference>
<protein>
    <submittedName>
        <fullName evidence="4">SufD family Fe-S cluster assembly protein</fullName>
    </submittedName>
</protein>
<dbReference type="Pfam" id="PF19295">
    <property type="entry name" value="SufBD_N"/>
    <property type="match status" value="1"/>
</dbReference>
<dbReference type="Proteomes" id="UP001164761">
    <property type="component" value="Chromosome"/>
</dbReference>
<comment type="similarity">
    <text evidence="1">Belongs to the iron-sulfur cluster assembly SufBD family.</text>
</comment>
<evidence type="ECO:0000259" key="3">
    <source>
        <dbReference type="Pfam" id="PF19295"/>
    </source>
</evidence>
<evidence type="ECO:0000313" key="4">
    <source>
        <dbReference type="EMBL" id="WAH40841.1"/>
    </source>
</evidence>
<evidence type="ECO:0000313" key="5">
    <source>
        <dbReference type="Proteomes" id="UP001164761"/>
    </source>
</evidence>
<proteinExistence type="inferred from homology"/>
<dbReference type="SUPFAM" id="SSF101960">
    <property type="entry name" value="Stabilizer of iron transporter SufD"/>
    <property type="match status" value="1"/>
</dbReference>
<dbReference type="EMBL" id="CP104067">
    <property type="protein sequence ID" value="WAH40841.1"/>
    <property type="molecule type" value="Genomic_DNA"/>
</dbReference>
<dbReference type="InterPro" id="IPR045595">
    <property type="entry name" value="SufBD_N"/>
</dbReference>
<keyword evidence="5" id="KW-1185">Reference proteome</keyword>
<dbReference type="InterPro" id="IPR055346">
    <property type="entry name" value="Fe-S_cluster_assembly_SufBD"/>
</dbReference>
<dbReference type="RefSeq" id="WP_268004739.1">
    <property type="nucleotide sequence ID" value="NZ_BSUT01000001.1"/>
</dbReference>
<name>A0ABY6ZFI0_9BACL</name>
<dbReference type="InterPro" id="IPR037284">
    <property type="entry name" value="SUF_FeS_clus_asmbl_SufBD_sf"/>
</dbReference>
<dbReference type="InterPro" id="IPR000825">
    <property type="entry name" value="SUF_FeS_clus_asmbl_SufBD_core"/>
</dbReference>
<reference evidence="4" key="1">
    <citation type="submission" date="2022-08" db="EMBL/GenBank/DDBJ databases">
        <title>Alicyclobacillus fastidiosus DSM 17978, complete genome.</title>
        <authorList>
            <person name="Wang Q."/>
            <person name="Cai R."/>
            <person name="Wang Z."/>
        </authorList>
    </citation>
    <scope>NUCLEOTIDE SEQUENCE</scope>
    <source>
        <strain evidence="4">DSM 17978</strain>
    </source>
</reference>
<feature type="domain" description="SUF system FeS cluster assembly SufBD N-terminal" evidence="3">
    <location>
        <begin position="74"/>
        <end position="157"/>
    </location>
</feature>